<sequence length="396" mass="45461">MTRLAVQAELIKLARILKVSEAELAFLQPLAPENLRQFRFAILERLQNQQKKRFRYLAAWVSWLPRWISVFMVKHCLEPFIVAQIAVYLSTESSYRIVKHLPAKTVAAISVYLDPRLARELLGYLTTHQITEITRVLLEQRDFVTMGRFVSMLSDAVLQDVAQVVESESDLLEIAFFIESREQIDHLVHVLPKQRIEKALLIIGNPAQRLIWPKVLALMSYISYGLKQELGDLAVLQGEPVINAIIQAAQEDQLWEDMLPVVACLSAQAQHFVANLPALRRVEIIQSIVEAADRCDLWTDMLVIVNYMQDEARDVVACAIAQIDEQVLHHIAYASLLRSQWEVTFDIMRRMPVAKQQECHRILDGYMQQLDPETYQYLDTLLERYQIQSAVVGLGS</sequence>
<dbReference type="Proteomes" id="UP001159329">
    <property type="component" value="Unassembled WGS sequence"/>
</dbReference>
<gene>
    <name evidence="1" type="ORF">N7644_14640</name>
</gene>
<dbReference type="AlphaFoldDB" id="A0AA42I9B6"/>
<evidence type="ECO:0000313" key="2">
    <source>
        <dbReference type="Proteomes" id="UP001159329"/>
    </source>
</evidence>
<protein>
    <submittedName>
        <fullName evidence="1">Uncharacterized protein</fullName>
    </submittedName>
</protein>
<comment type="caution">
    <text evidence="1">The sequence shown here is derived from an EMBL/GenBank/DDBJ whole genome shotgun (WGS) entry which is preliminary data.</text>
</comment>
<dbReference type="RefSeq" id="WP_279696474.1">
    <property type="nucleotide sequence ID" value="NZ_JAOEEO010000005.1"/>
</dbReference>
<name>A0AA42I9B6_9GAMM</name>
<reference evidence="1" key="1">
    <citation type="submission" date="2022-09" db="EMBL/GenBank/DDBJ databases">
        <title>Intensive care unit water sources are persistently colonized with multi-drug resistant bacteria and are the site of extensive horizontal gene transfer of antibiotic resistance genes.</title>
        <authorList>
            <person name="Diorio-Toth L."/>
        </authorList>
    </citation>
    <scope>NUCLEOTIDE SEQUENCE</scope>
    <source>
        <strain evidence="1">GD04005</strain>
    </source>
</reference>
<accession>A0AA42I9B6</accession>
<organism evidence="1 2">
    <name type="scientific">Acinetobacter courvalinii</name>
    <dbReference type="NCBI Taxonomy" id="280147"/>
    <lineage>
        <taxon>Bacteria</taxon>
        <taxon>Pseudomonadati</taxon>
        <taxon>Pseudomonadota</taxon>
        <taxon>Gammaproteobacteria</taxon>
        <taxon>Moraxellales</taxon>
        <taxon>Moraxellaceae</taxon>
        <taxon>Acinetobacter</taxon>
    </lineage>
</organism>
<dbReference type="EMBL" id="JAOEEO010000005">
    <property type="protein sequence ID" value="MDH0564903.1"/>
    <property type="molecule type" value="Genomic_DNA"/>
</dbReference>
<proteinExistence type="predicted"/>
<evidence type="ECO:0000313" key="1">
    <source>
        <dbReference type="EMBL" id="MDH0564903.1"/>
    </source>
</evidence>